<feature type="compositionally biased region" description="Polar residues" evidence="12">
    <location>
        <begin position="1"/>
        <end position="10"/>
    </location>
</feature>
<dbReference type="InterPro" id="IPR045050">
    <property type="entry name" value="Synaptotagmin_plant"/>
</dbReference>
<evidence type="ECO:0000256" key="8">
    <source>
        <dbReference type="ARBA" id="ARBA00022989"/>
    </source>
</evidence>
<evidence type="ECO:0000313" key="17">
    <source>
        <dbReference type="Proteomes" id="UP000708148"/>
    </source>
</evidence>
<feature type="region of interest" description="Disordered" evidence="12">
    <location>
        <begin position="687"/>
        <end position="711"/>
    </location>
</feature>
<dbReference type="PROSITE" id="PS50004">
    <property type="entry name" value="C2"/>
    <property type="match status" value="2"/>
</dbReference>
<evidence type="ECO:0000256" key="3">
    <source>
        <dbReference type="ARBA" id="ARBA00022448"/>
    </source>
</evidence>
<accession>A0A8S1J4R7</accession>
<dbReference type="Pfam" id="PF17047">
    <property type="entry name" value="SMP_LBD"/>
    <property type="match status" value="1"/>
</dbReference>
<dbReference type="Proteomes" id="UP000708148">
    <property type="component" value="Unassembled WGS sequence"/>
</dbReference>
<evidence type="ECO:0000256" key="7">
    <source>
        <dbReference type="ARBA" id="ARBA00022837"/>
    </source>
</evidence>
<dbReference type="Gene3D" id="2.60.40.150">
    <property type="entry name" value="C2 domain"/>
    <property type="match status" value="3"/>
</dbReference>
<comment type="caution">
    <text evidence="16">The sequence shown here is derived from an EMBL/GenBank/DDBJ whole genome shotgun (WGS) entry which is preliminary data.</text>
</comment>
<feature type="compositionally biased region" description="Polar residues" evidence="12">
    <location>
        <begin position="20"/>
        <end position="44"/>
    </location>
</feature>
<dbReference type="SMART" id="SM00239">
    <property type="entry name" value="C2"/>
    <property type="match status" value="3"/>
</dbReference>
<feature type="region of interest" description="Disordered" evidence="12">
    <location>
        <begin position="570"/>
        <end position="658"/>
    </location>
</feature>
<gene>
    <name evidence="16" type="ORF">OSTQU699_LOCUS8060</name>
</gene>
<dbReference type="InterPro" id="IPR000008">
    <property type="entry name" value="C2_dom"/>
</dbReference>
<evidence type="ECO:0000256" key="13">
    <source>
        <dbReference type="SAM" id="Phobius"/>
    </source>
</evidence>
<evidence type="ECO:0000313" key="16">
    <source>
        <dbReference type="EMBL" id="CAD7702703.1"/>
    </source>
</evidence>
<keyword evidence="11 13" id="KW-0472">Membrane</keyword>
<evidence type="ECO:0000259" key="14">
    <source>
        <dbReference type="PROSITE" id="PS50004"/>
    </source>
</evidence>
<feature type="domain" description="C2" evidence="14">
    <location>
        <begin position="899"/>
        <end position="1017"/>
    </location>
</feature>
<evidence type="ECO:0000256" key="4">
    <source>
        <dbReference type="ARBA" id="ARBA00022692"/>
    </source>
</evidence>
<keyword evidence="17" id="KW-1185">Reference proteome</keyword>
<sequence>MDNEHPQNALSLDGPAEQCSPLSTQPPLETTDTMQGAASESVGQGQEDGRNPKPARRREVEGVPKGAISLSRLVNTLGLGLGAAACWGGWKGGVIRAGGGFVWGVALGCAAGLGITRRYNRNRRSKHLKLQFLGHNLSSRVILDVLKCTDPHNMPSVFSSERVESVNRTLKQIWPFYEPVIGKLIVETVTPLFEVWKPSFIKTINFDKLTFGDVPFSITQLEVLRHGEDEFVLQAAIRWDGTASVSLMVEAGGVKMVPKVDKLDFFANVRIALTPLVPILPCFGAMTLAFMKPPMVNFEISIGTPLMGFNSTTVKDFLTNFVVHHIFGDLLVWPNRIVIPILPEEEIGSIDHLYMHTRGVLRVVVKEADGMGVYGDRTAWKVYLQTVASKSHCTKAKSGDSIVWEEEHHLQVVELCQGLHATVVDRNYRYVDPLMASTTKLETQHGRKVGSCFVDIHDLEAGVPVDSWYELISTAKESGTQRLHLPNLRQAARVCYHGARTSYRTTKMGIKATGKTATRAVDELVKESMAVGAKTVNVLSKASDKLTRKAVSKWHSVAVGHLPQEVVADGRSASGSSASVEGDLELHQEPPRRRRRDRLLSKLGLAKSRSEPSLDTDASTSGDSPAAKAGSNHASKHLLGQKGSDPGDPEAKGGLAPQATEDHSIWHNTSHALHKLGHPLETLHKLGRHKKKSSSSAAADGSALSTEQQTTLVDRVGVLQATPEHSGMGLLPDDPPEARTVSYSGSLGSSGEVPGDVDDHSPGPHQNSSPHSEESSQIGKEHDGPRVEQPKKQNEPSTSEIQLPGDLSDGAEESEGCSVESWSAVDGGHGLREALGDVEVEGSTTATHRLDAAHAIHKASSARSVLTIASDDSWDTVTPRETGPRLRLELTYMPLDWLRRGCLSTTQHSVHHGLLFFRLLRGFNLPAGLHEPYCELRLVNTKTGEERETKISRAMKQVHNFYIEWNESFEWFNVSVDEVMTIQVIDEGKIRVKQVGHSEIPMSDVAAAVDPSHAKVLIETLTLEGSKGGRGGGNGDLEVEMDWVPLDHNPIKGIESGNCGLVGAREVGAGKMRQRGVLRRGCLHVRLLWARDLQNVDWVGKSDPYVVMRVNANQLQSSVVQNDLNPKWCEEFEWRSVKDNDILAIDILDRGTIADRVLGRCDVKISAAATKPGEVQKLKEVLLSADMTKPAGGTIALLMHFHPTSSSGDEADRVSPVWPELTPDDL</sequence>
<evidence type="ECO:0000256" key="10">
    <source>
        <dbReference type="ARBA" id="ARBA00023121"/>
    </source>
</evidence>
<evidence type="ECO:0000256" key="12">
    <source>
        <dbReference type="SAM" id="MobiDB-lite"/>
    </source>
</evidence>
<dbReference type="PANTHER" id="PTHR10774">
    <property type="entry name" value="EXTENDED SYNAPTOTAGMIN-RELATED"/>
    <property type="match status" value="1"/>
</dbReference>
<evidence type="ECO:0000256" key="9">
    <source>
        <dbReference type="ARBA" id="ARBA00023055"/>
    </source>
</evidence>
<evidence type="ECO:0000256" key="5">
    <source>
        <dbReference type="ARBA" id="ARBA00022723"/>
    </source>
</evidence>
<keyword evidence="7" id="KW-0106">Calcium</keyword>
<name>A0A8S1J4R7_9CHLO</name>
<dbReference type="InterPro" id="IPR035892">
    <property type="entry name" value="C2_domain_sf"/>
</dbReference>
<feature type="compositionally biased region" description="Low complexity" evidence="12">
    <location>
        <begin position="570"/>
        <end position="581"/>
    </location>
</feature>
<feature type="domain" description="C2" evidence="14">
    <location>
        <begin position="1063"/>
        <end position="1178"/>
    </location>
</feature>
<dbReference type="GO" id="GO:0016020">
    <property type="term" value="C:membrane"/>
    <property type="evidence" value="ECO:0007669"/>
    <property type="project" value="UniProtKB-SubCell"/>
</dbReference>
<dbReference type="InterPro" id="IPR039010">
    <property type="entry name" value="Synaptotagmin_SMP"/>
</dbReference>
<keyword evidence="9" id="KW-0445">Lipid transport</keyword>
<evidence type="ECO:0000259" key="15">
    <source>
        <dbReference type="PROSITE" id="PS51847"/>
    </source>
</evidence>
<evidence type="ECO:0008006" key="18">
    <source>
        <dbReference type="Google" id="ProtNLM"/>
    </source>
</evidence>
<proteinExistence type="inferred from homology"/>
<dbReference type="InterPro" id="IPR031468">
    <property type="entry name" value="SMP_LBD"/>
</dbReference>
<dbReference type="CDD" id="cd00030">
    <property type="entry name" value="C2"/>
    <property type="match status" value="2"/>
</dbReference>
<evidence type="ECO:0000256" key="6">
    <source>
        <dbReference type="ARBA" id="ARBA00022737"/>
    </source>
</evidence>
<feature type="region of interest" description="Disordered" evidence="12">
    <location>
        <begin position="724"/>
        <end position="824"/>
    </location>
</feature>
<keyword evidence="4 13" id="KW-0812">Transmembrane</keyword>
<feature type="transmembrane region" description="Helical" evidence="13">
    <location>
        <begin position="265"/>
        <end position="291"/>
    </location>
</feature>
<dbReference type="GO" id="GO:0005783">
    <property type="term" value="C:endoplasmic reticulum"/>
    <property type="evidence" value="ECO:0007669"/>
    <property type="project" value="TreeGrafter"/>
</dbReference>
<feature type="compositionally biased region" description="Basic and acidic residues" evidence="12">
    <location>
        <begin position="771"/>
        <end position="794"/>
    </location>
</feature>
<dbReference type="GO" id="GO:0046872">
    <property type="term" value="F:metal ion binding"/>
    <property type="evidence" value="ECO:0007669"/>
    <property type="project" value="UniProtKB-KW"/>
</dbReference>
<dbReference type="AlphaFoldDB" id="A0A8S1J4R7"/>
<keyword evidence="5" id="KW-0479">Metal-binding</keyword>
<dbReference type="GO" id="GO:0006869">
    <property type="term" value="P:lipid transport"/>
    <property type="evidence" value="ECO:0007669"/>
    <property type="project" value="UniProtKB-KW"/>
</dbReference>
<organism evidence="16 17">
    <name type="scientific">Ostreobium quekettii</name>
    <dbReference type="NCBI Taxonomy" id="121088"/>
    <lineage>
        <taxon>Eukaryota</taxon>
        <taxon>Viridiplantae</taxon>
        <taxon>Chlorophyta</taxon>
        <taxon>core chlorophytes</taxon>
        <taxon>Ulvophyceae</taxon>
        <taxon>TCBD clade</taxon>
        <taxon>Bryopsidales</taxon>
        <taxon>Ostreobineae</taxon>
        <taxon>Ostreobiaceae</taxon>
        <taxon>Ostreobium</taxon>
    </lineage>
</organism>
<keyword evidence="10" id="KW-0446">Lipid-binding</keyword>
<feature type="domain" description="SMP-LTD" evidence="15">
    <location>
        <begin position="159"/>
        <end position="342"/>
    </location>
</feature>
<comment type="similarity">
    <text evidence="2">Belongs to the synaptotagmin family.</text>
</comment>
<keyword evidence="8 13" id="KW-1133">Transmembrane helix</keyword>
<dbReference type="GO" id="GO:0008289">
    <property type="term" value="F:lipid binding"/>
    <property type="evidence" value="ECO:0007669"/>
    <property type="project" value="UniProtKB-KW"/>
</dbReference>
<evidence type="ECO:0000256" key="11">
    <source>
        <dbReference type="ARBA" id="ARBA00023136"/>
    </source>
</evidence>
<evidence type="ECO:0000256" key="2">
    <source>
        <dbReference type="ARBA" id="ARBA00006996"/>
    </source>
</evidence>
<dbReference type="SUPFAM" id="SSF49562">
    <property type="entry name" value="C2 domain (Calcium/lipid-binding domain, CaLB)"/>
    <property type="match status" value="3"/>
</dbReference>
<evidence type="ECO:0000256" key="1">
    <source>
        <dbReference type="ARBA" id="ARBA00004167"/>
    </source>
</evidence>
<dbReference type="OrthoDB" id="566659at2759"/>
<keyword evidence="6" id="KW-0677">Repeat</keyword>
<dbReference type="CDD" id="cd21677">
    <property type="entry name" value="SMP_SYT"/>
    <property type="match status" value="1"/>
</dbReference>
<protein>
    <recommendedName>
        <fullName evidence="18">C2 domain-containing protein</fullName>
    </recommendedName>
</protein>
<keyword evidence="3" id="KW-0813">Transport</keyword>
<comment type="subcellular location">
    <subcellularLocation>
        <location evidence="1">Membrane</location>
        <topology evidence="1">Single-pass membrane protein</topology>
    </subcellularLocation>
</comment>
<feature type="region of interest" description="Disordered" evidence="12">
    <location>
        <begin position="1"/>
        <end position="62"/>
    </location>
</feature>
<feature type="region of interest" description="Disordered" evidence="12">
    <location>
        <begin position="1205"/>
        <end position="1226"/>
    </location>
</feature>
<dbReference type="PANTHER" id="PTHR10774:SF190">
    <property type="entry name" value="C2 CALCIUM_LIPID-BINDING ENDONUCLEASE_EXONUCLEASE_PHOSPHATASE-RELATED"/>
    <property type="match status" value="1"/>
</dbReference>
<feature type="compositionally biased region" description="Low complexity" evidence="12">
    <location>
        <begin position="694"/>
        <end position="705"/>
    </location>
</feature>
<feature type="compositionally biased region" description="Basic and acidic residues" evidence="12">
    <location>
        <begin position="47"/>
        <end position="62"/>
    </location>
</feature>
<dbReference type="PROSITE" id="PS51847">
    <property type="entry name" value="SMP"/>
    <property type="match status" value="1"/>
</dbReference>
<feature type="compositionally biased region" description="Polar residues" evidence="12">
    <location>
        <begin position="611"/>
        <end position="623"/>
    </location>
</feature>
<feature type="transmembrane region" description="Helical" evidence="13">
    <location>
        <begin position="73"/>
        <end position="90"/>
    </location>
</feature>
<dbReference type="EMBL" id="CAJHUC010001916">
    <property type="protein sequence ID" value="CAD7702703.1"/>
    <property type="molecule type" value="Genomic_DNA"/>
</dbReference>
<reference evidence="16" key="1">
    <citation type="submission" date="2020-12" db="EMBL/GenBank/DDBJ databases">
        <authorList>
            <person name="Iha C."/>
        </authorList>
    </citation>
    <scope>NUCLEOTIDE SEQUENCE</scope>
</reference>
<feature type="transmembrane region" description="Helical" evidence="13">
    <location>
        <begin position="96"/>
        <end position="116"/>
    </location>
</feature>
<dbReference type="Pfam" id="PF00168">
    <property type="entry name" value="C2"/>
    <property type="match status" value="3"/>
</dbReference>